<accession>A0A6S6S1X1</accession>
<reference evidence="1" key="1">
    <citation type="submission" date="2020-01" db="EMBL/GenBank/DDBJ databases">
        <authorList>
            <person name="Meier V. D."/>
            <person name="Meier V D."/>
        </authorList>
    </citation>
    <scope>NUCLEOTIDE SEQUENCE</scope>
    <source>
        <strain evidence="1">HLG_WM_MAG_10</strain>
    </source>
</reference>
<sequence length="1120" mass="119549">MNTLPIKRLDMNPTPKNLLYRSSGSFQIFILLLSCFFLLKTEEVHASHFSGSEISYECLGSNQYRVTLSVYRDCFGASMGTQEFLNISSISCGFSAQPTVNLPLDTFYDVSQTCSSVVNACDNATSTIPGIERYIYSGIISLPQSCTDWVLSWSSCCRNMSVTNLGFNQAAVYIEAGINSTICNNSPVFAASPVAYFCAGRCYEYNPGGYDPDGDSLRYALSCPLQGANNCIPNIAPLHIAQPLITNPAGSLSFDQQTGQMSFCIAASQVQNAVLAVTIYEILNGDTIGYVQRDMQFVILNTPNCTQPVVSISPSVTTGGTFDSLSQTFEVCRGQNLIFETTVYDSEGLRIGLDSLNTNLEFVFGAGNWTVTLDTLAPYRPDSARAFIQINTSNQRLGRHTFTLSFTDNACPIMGRDSRAYHLNVLGVEASITTTGASVGTYCPGVASNIPLQTNGNLSIGGTYAWSQIAGPTISFSSNTLPNTILYLPSTMQDGDSVVVMVTHTAGTCITTDEVIIRTQISPIHLNLLASDTTLCPNGMADTIAFSVLAGNATVNTSNGLYTWTVRPANFAANLINSGTNTPTAILNTVANDTINYQLRYDYGLCADSAQMTLVTRAGRAIVTASLDTVCVGDTVQLMAALTDTAFVFDSSFCLNYRVDTLPFAPITGSGTVVSLGDDALSAALPIGFDFDFYCTTYNQFLISSNGFITFDVAGARIGCCSGQSLPNTDTPNNLIALCWEDLAPNNGGVIDYFTTGTAPNRQLVVRFTNVPRFGGGSLVTAQIVLQEGTNTIDIHSTSISNDGLTTQGIENADGTLGLAPLGRNGAVWSATNDAYRFSPEIGYSFGPISYDWTPSNTLSNSTIDAPTASPLQTTTYEVSINEQGCVRTDSVEIVVTSNLNAPVMTCGFANVPTNSVLFEWGQASGAIAWEYSLDSGATWTASTLNDSSFLYTGLQQGTCYGIWVRALGGTGACLNNTATYLDCCTNVLSNAVNQNGIVLSAVAAGPSIVYQWVDCNNGNALLVGETGQSFTPTVNGDYAVRVEDGVNAVLSTCNTINVTSITALTDAFGLLCYPNPTTGLLQIERTNTELLEIQVLDCLGRVLFTKRTNETQLNLDLTA</sequence>
<evidence type="ECO:0000313" key="1">
    <source>
        <dbReference type="EMBL" id="CAA6799332.1"/>
    </source>
</evidence>
<dbReference type="PROSITE" id="PS51257">
    <property type="entry name" value="PROKAR_LIPOPROTEIN"/>
    <property type="match status" value="1"/>
</dbReference>
<evidence type="ECO:0008006" key="2">
    <source>
        <dbReference type="Google" id="ProtNLM"/>
    </source>
</evidence>
<dbReference type="AlphaFoldDB" id="A0A6S6S1X1"/>
<feature type="non-terminal residue" evidence="1">
    <location>
        <position position="1120"/>
    </location>
</feature>
<gene>
    <name evidence="1" type="ORF">HELGO_WM29258</name>
</gene>
<proteinExistence type="predicted"/>
<organism evidence="1">
    <name type="scientific">uncultured Aureispira sp</name>
    <dbReference type="NCBI Taxonomy" id="1331704"/>
    <lineage>
        <taxon>Bacteria</taxon>
        <taxon>Pseudomonadati</taxon>
        <taxon>Bacteroidota</taxon>
        <taxon>Saprospiria</taxon>
        <taxon>Saprospirales</taxon>
        <taxon>Saprospiraceae</taxon>
        <taxon>Aureispira</taxon>
        <taxon>environmental samples</taxon>
    </lineage>
</organism>
<name>A0A6S6S1X1_9BACT</name>
<dbReference type="EMBL" id="CACVAQ010000028">
    <property type="protein sequence ID" value="CAA6799332.1"/>
    <property type="molecule type" value="Genomic_DNA"/>
</dbReference>
<protein>
    <recommendedName>
        <fullName evidence="2">Fibronectin type-III domain-containing protein</fullName>
    </recommendedName>
</protein>